<name>A0A0K2VA47_LEPSM</name>
<dbReference type="EMBL" id="HACA01030037">
    <property type="protein sequence ID" value="CDW47398.1"/>
    <property type="molecule type" value="Transcribed_RNA"/>
</dbReference>
<dbReference type="AlphaFoldDB" id="A0A0K2VA47"/>
<sequence length="32" mass="3831">MLTHHMCNNKTVITHICIVFQNPEDIFNEQYP</sequence>
<proteinExistence type="predicted"/>
<organism evidence="1">
    <name type="scientific">Lepeophtheirus salmonis</name>
    <name type="common">Salmon louse</name>
    <name type="synonym">Caligus salmonis</name>
    <dbReference type="NCBI Taxonomy" id="72036"/>
    <lineage>
        <taxon>Eukaryota</taxon>
        <taxon>Metazoa</taxon>
        <taxon>Ecdysozoa</taxon>
        <taxon>Arthropoda</taxon>
        <taxon>Crustacea</taxon>
        <taxon>Multicrustacea</taxon>
        <taxon>Hexanauplia</taxon>
        <taxon>Copepoda</taxon>
        <taxon>Siphonostomatoida</taxon>
        <taxon>Caligidae</taxon>
        <taxon>Lepeophtheirus</taxon>
    </lineage>
</organism>
<reference evidence="1" key="1">
    <citation type="submission" date="2014-05" db="EMBL/GenBank/DDBJ databases">
        <authorList>
            <person name="Chronopoulou M."/>
        </authorList>
    </citation>
    <scope>NUCLEOTIDE SEQUENCE</scope>
    <source>
        <tissue evidence="1">Whole organism</tissue>
    </source>
</reference>
<evidence type="ECO:0000313" key="1">
    <source>
        <dbReference type="EMBL" id="CDW47398.1"/>
    </source>
</evidence>
<accession>A0A0K2VA47</accession>
<protein>
    <submittedName>
        <fullName evidence="1">Uncharacterized protein</fullName>
    </submittedName>
</protein>